<accession>A0A2X2V5C1</accession>
<evidence type="ECO:0000313" key="3">
    <source>
        <dbReference type="Proteomes" id="UP000251584"/>
    </source>
</evidence>
<evidence type="ECO:0000313" key="2">
    <source>
        <dbReference type="EMBL" id="SQB21747.1"/>
    </source>
</evidence>
<keyword evidence="1" id="KW-0732">Signal</keyword>
<evidence type="ECO:0000256" key="1">
    <source>
        <dbReference type="SAM" id="SignalP"/>
    </source>
</evidence>
<sequence length="168" mass="18523">MHSWKKKLVVSQLALACTLAITSQANASTDISGTTYTTFNHYNDATYADSVYYDGYVGWNNYATDSVYNGDIYPVINNATVNGVISTYYLDDGLSTNTNSNSLTIKNSTIHGMITSECMTTDCVGRDATGYVYDRLALTVDNSTIDDNYEHYTYNGTYTGWYGGYACC</sequence>
<protein>
    <submittedName>
        <fullName evidence="2">Outer membrane autotransporter</fullName>
    </submittedName>
</protein>
<organism evidence="2 3">
    <name type="scientific">Citrobacter koseri</name>
    <name type="common">Citrobacter diversus</name>
    <dbReference type="NCBI Taxonomy" id="545"/>
    <lineage>
        <taxon>Bacteria</taxon>
        <taxon>Pseudomonadati</taxon>
        <taxon>Pseudomonadota</taxon>
        <taxon>Gammaproteobacteria</taxon>
        <taxon>Enterobacterales</taxon>
        <taxon>Enterobacteriaceae</taxon>
        <taxon>Citrobacter</taxon>
    </lineage>
</organism>
<gene>
    <name evidence="2" type="ORF">NCTC10786_00969</name>
</gene>
<dbReference type="Proteomes" id="UP000251584">
    <property type="component" value="Unassembled WGS sequence"/>
</dbReference>
<dbReference type="AlphaFoldDB" id="A0A2X2V5C1"/>
<feature type="chain" id="PRO_5016111587" evidence="1">
    <location>
        <begin position="28"/>
        <end position="168"/>
    </location>
</feature>
<reference evidence="2 3" key="1">
    <citation type="submission" date="2018-06" db="EMBL/GenBank/DDBJ databases">
        <authorList>
            <consortium name="Pathogen Informatics"/>
            <person name="Doyle S."/>
        </authorList>
    </citation>
    <scope>NUCLEOTIDE SEQUENCE [LARGE SCALE GENOMIC DNA]</scope>
    <source>
        <strain evidence="2 3">NCTC10786</strain>
    </source>
</reference>
<dbReference type="EMBL" id="UAVY01000001">
    <property type="protein sequence ID" value="SQB21747.1"/>
    <property type="molecule type" value="Genomic_DNA"/>
</dbReference>
<proteinExistence type="predicted"/>
<feature type="signal peptide" evidence="1">
    <location>
        <begin position="1"/>
        <end position="27"/>
    </location>
</feature>
<name>A0A2X2V5C1_CITKO</name>